<comment type="caution">
    <text evidence="2">Lacks conserved residue(s) required for the propagation of feature annotation.</text>
</comment>
<dbReference type="Gene3D" id="2.40.50.140">
    <property type="entry name" value="Nucleic acid-binding proteins"/>
    <property type="match status" value="1"/>
</dbReference>
<dbReference type="Pfam" id="PF00436">
    <property type="entry name" value="SSB"/>
    <property type="match status" value="1"/>
</dbReference>
<evidence type="ECO:0000313" key="6">
    <source>
        <dbReference type="Proteomes" id="UP000824102"/>
    </source>
</evidence>
<evidence type="ECO:0000256" key="3">
    <source>
        <dbReference type="PIRNR" id="PIRNR002070"/>
    </source>
</evidence>
<evidence type="ECO:0000256" key="2">
    <source>
        <dbReference type="HAMAP-Rule" id="MF_00984"/>
    </source>
</evidence>
<dbReference type="GO" id="GO:0009295">
    <property type="term" value="C:nucleoid"/>
    <property type="evidence" value="ECO:0007669"/>
    <property type="project" value="TreeGrafter"/>
</dbReference>
<dbReference type="PANTHER" id="PTHR10302:SF27">
    <property type="entry name" value="SINGLE-STRANDED DNA-BINDING PROTEIN"/>
    <property type="match status" value="1"/>
</dbReference>
<feature type="region of interest" description="Disordered" evidence="4">
    <location>
        <begin position="103"/>
        <end position="144"/>
    </location>
</feature>
<dbReference type="InterPro" id="IPR011344">
    <property type="entry name" value="ssDNA-bd"/>
</dbReference>
<gene>
    <name evidence="5" type="ORF">H9964_03190</name>
</gene>
<reference evidence="5" key="1">
    <citation type="journal article" date="2021" name="PeerJ">
        <title>Extensive microbial diversity within the chicken gut microbiome revealed by metagenomics and culture.</title>
        <authorList>
            <person name="Gilroy R."/>
            <person name="Ravi A."/>
            <person name="Getino M."/>
            <person name="Pursley I."/>
            <person name="Horton D.L."/>
            <person name="Alikhan N.F."/>
            <person name="Baker D."/>
            <person name="Gharbi K."/>
            <person name="Hall N."/>
            <person name="Watson M."/>
            <person name="Adriaenssens E.M."/>
            <person name="Foster-Nyarko E."/>
            <person name="Jarju S."/>
            <person name="Secka A."/>
            <person name="Antonio M."/>
            <person name="Oren A."/>
            <person name="Chaudhuri R.R."/>
            <person name="La Ragione R."/>
            <person name="Hildebrand F."/>
            <person name="Pallen M.J."/>
        </authorList>
    </citation>
    <scope>NUCLEOTIDE SEQUENCE</scope>
    <source>
        <strain evidence="5">ChiW7-2402</strain>
    </source>
</reference>
<dbReference type="PIRSF" id="PIRSF002070">
    <property type="entry name" value="SSB"/>
    <property type="match status" value="1"/>
</dbReference>
<dbReference type="NCBIfam" id="TIGR00621">
    <property type="entry name" value="ssb"/>
    <property type="match status" value="1"/>
</dbReference>
<dbReference type="HAMAP" id="MF_00984">
    <property type="entry name" value="SSB"/>
    <property type="match status" value="1"/>
</dbReference>
<comment type="subunit">
    <text evidence="2">Homotetramer.</text>
</comment>
<dbReference type="GO" id="GO:0006260">
    <property type="term" value="P:DNA replication"/>
    <property type="evidence" value="ECO:0007669"/>
    <property type="project" value="InterPro"/>
</dbReference>
<dbReference type="InterPro" id="IPR012340">
    <property type="entry name" value="NA-bd_OB-fold"/>
</dbReference>
<evidence type="ECO:0000313" key="5">
    <source>
        <dbReference type="EMBL" id="HIZ72570.1"/>
    </source>
</evidence>
<sequence>MNKVFLIGNLTRDPEVSETSGGVSVCHFSIAVNRSYTSSDGERQTDFFNVTAWRGLADTVGRYARKGNKVAVSGSIQMRTYEDNQGIKRTAVDVIAQDVEFLTPRSSSNQGDDFYDSPAPSQNSAPARKKPTLQSFDDDGDIPF</sequence>
<comment type="caution">
    <text evidence="5">The sequence shown here is derived from an EMBL/GenBank/DDBJ whole genome shotgun (WGS) entry which is preliminary data.</text>
</comment>
<dbReference type="EMBL" id="DXBB01000050">
    <property type="protein sequence ID" value="HIZ72570.1"/>
    <property type="molecule type" value="Genomic_DNA"/>
</dbReference>
<accession>A0A9D2G594</accession>
<protein>
    <recommendedName>
        <fullName evidence="2 3">Single-stranded DNA-binding protein</fullName>
        <shortName evidence="2">SSB</shortName>
    </recommendedName>
</protein>
<dbReference type="GO" id="GO:0003697">
    <property type="term" value="F:single-stranded DNA binding"/>
    <property type="evidence" value="ECO:0007669"/>
    <property type="project" value="UniProtKB-UniRule"/>
</dbReference>
<dbReference type="AlphaFoldDB" id="A0A9D2G594"/>
<reference evidence="5" key="2">
    <citation type="submission" date="2021-04" db="EMBL/GenBank/DDBJ databases">
        <authorList>
            <person name="Gilroy R."/>
        </authorList>
    </citation>
    <scope>NUCLEOTIDE SEQUENCE</scope>
    <source>
        <strain evidence="5">ChiW7-2402</strain>
    </source>
</reference>
<keyword evidence="1 2" id="KW-0238">DNA-binding</keyword>
<organism evidence="5 6">
    <name type="scientific">Candidatus Gallimonas intestinavium</name>
    <dbReference type="NCBI Taxonomy" id="2838603"/>
    <lineage>
        <taxon>Bacteria</taxon>
        <taxon>Bacillati</taxon>
        <taxon>Bacillota</taxon>
        <taxon>Clostridia</taxon>
        <taxon>Candidatus Gallimonas</taxon>
    </lineage>
</organism>
<dbReference type="InterPro" id="IPR000424">
    <property type="entry name" value="Primosome_PriB/ssb"/>
</dbReference>
<name>A0A9D2G594_9FIRM</name>
<dbReference type="PANTHER" id="PTHR10302">
    <property type="entry name" value="SINGLE-STRANDED DNA-BINDING PROTEIN"/>
    <property type="match status" value="1"/>
</dbReference>
<dbReference type="SUPFAM" id="SSF50249">
    <property type="entry name" value="Nucleic acid-binding proteins"/>
    <property type="match status" value="1"/>
</dbReference>
<evidence type="ECO:0000256" key="4">
    <source>
        <dbReference type="SAM" id="MobiDB-lite"/>
    </source>
</evidence>
<dbReference type="CDD" id="cd04496">
    <property type="entry name" value="SSB_OBF"/>
    <property type="match status" value="1"/>
</dbReference>
<dbReference type="Proteomes" id="UP000824102">
    <property type="component" value="Unassembled WGS sequence"/>
</dbReference>
<proteinExistence type="inferred from homology"/>
<evidence type="ECO:0000256" key="1">
    <source>
        <dbReference type="ARBA" id="ARBA00023125"/>
    </source>
</evidence>
<dbReference type="PROSITE" id="PS50935">
    <property type="entry name" value="SSB"/>
    <property type="match status" value="1"/>
</dbReference>